<dbReference type="EMBL" id="BK014798">
    <property type="protein sequence ID" value="DAD76275.1"/>
    <property type="molecule type" value="Genomic_DNA"/>
</dbReference>
<reference evidence="1" key="1">
    <citation type="journal article" date="2021" name="Proc. Natl. Acad. Sci. U.S.A.">
        <title>A Catalog of Tens of Thousands of Viruses from Human Metagenomes Reveals Hidden Associations with Chronic Diseases.</title>
        <authorList>
            <person name="Tisza M.J."/>
            <person name="Buck C.B."/>
        </authorList>
    </citation>
    <scope>NUCLEOTIDE SEQUENCE</scope>
    <source>
        <strain evidence="1">CttDR14</strain>
    </source>
</reference>
<evidence type="ECO:0000313" key="1">
    <source>
        <dbReference type="EMBL" id="DAD76275.1"/>
    </source>
</evidence>
<dbReference type="InterPro" id="IPR021145">
    <property type="entry name" value="Portal_protein_SPP1_Gp6-like"/>
</dbReference>
<dbReference type="Pfam" id="PF05133">
    <property type="entry name" value="SPP1_portal"/>
    <property type="match status" value="1"/>
</dbReference>
<proteinExistence type="predicted"/>
<sequence>MANIGFEQPRSVVAYAENQKQYQRTNSQAFYSMLPPAYYSWYQNWVRLWLQWYDGYVDVIHGSSNGLLSTNIGTTIVDRSADLVFGGNLMFSNTRKPQVYTEKKGKKIGAALNFIANEWSFKTDFKIKVKKAFRYAFAGGISLLKLNNSGGALWADNLRADRFYYELTNEGELRHVISLLSFYTETIPGKKDNLRRYALVEDRHFENVTPFEEIPVVEYRMYEASTPIQFLSTSENYVKYEDLPKSVKSDFRAQYDCPLNQPKAMNGFTTLGCYLFMGSDGVSDVPDLQTGESLLAHITTYLFEYDFYNTCLNTDMYLARGRIIVPKHLQSAAAQAGQNSGLDDFLYTKVDTMSTDDQKPTPIQFEIRAEQWRSVRNTLLESIATTIGLSVSTLASYLQDGSNRTAREVSAEESATTLFVENNRRRFEKPINECLCDVLRFYGYTDDVEVHWSRSGMSNPSVMVDYLTKAVDAGLISRKKAHKAFNFDEDEELVEEDWLLVEEERAQDQNSIFNEAL</sequence>
<protein>
    <submittedName>
        <fullName evidence="1">Portal protein</fullName>
    </submittedName>
</protein>
<organism evidence="1">
    <name type="scientific">Siphoviridae sp. cttDR14</name>
    <dbReference type="NCBI Taxonomy" id="2826490"/>
    <lineage>
        <taxon>Viruses</taxon>
        <taxon>Duplodnaviria</taxon>
        <taxon>Heunggongvirae</taxon>
        <taxon>Uroviricota</taxon>
        <taxon>Caudoviricetes</taxon>
    </lineage>
</organism>
<accession>A0A8S5M2I2</accession>
<name>A0A8S5M2I2_9CAUD</name>